<gene>
    <name evidence="2" type="ORF">CEN44_09725</name>
</gene>
<dbReference type="SUPFAM" id="SSF55729">
    <property type="entry name" value="Acyl-CoA N-acyltransferases (Nat)"/>
    <property type="match status" value="1"/>
</dbReference>
<accession>A0A2N6K4F4</accession>
<protein>
    <submittedName>
        <fullName evidence="2">GNAT family N-acetyltransferase</fullName>
    </submittedName>
</protein>
<comment type="caution">
    <text evidence="2">The sequence shown here is derived from an EMBL/GenBank/DDBJ whole genome shotgun (WGS) entry which is preliminary data.</text>
</comment>
<dbReference type="InterPro" id="IPR052564">
    <property type="entry name" value="N-acetyltrans/Recomb-assoc"/>
</dbReference>
<dbReference type="InterPro" id="IPR016181">
    <property type="entry name" value="Acyl_CoA_acyltransferase"/>
</dbReference>
<dbReference type="EMBL" id="NRQW01000198">
    <property type="protein sequence ID" value="PLZ90948.1"/>
    <property type="molecule type" value="Genomic_DNA"/>
</dbReference>
<keyword evidence="2" id="KW-0808">Transferase</keyword>
<keyword evidence="3" id="KW-1185">Reference proteome</keyword>
<dbReference type="PANTHER" id="PTHR43451">
    <property type="entry name" value="ACETYLTRANSFERASE (GNAT) FAMILY PROTEIN"/>
    <property type="match status" value="1"/>
</dbReference>
<evidence type="ECO:0000313" key="2">
    <source>
        <dbReference type="EMBL" id="PLZ90948.1"/>
    </source>
</evidence>
<dbReference type="AlphaFoldDB" id="A0A2N6K4F4"/>
<dbReference type="Proteomes" id="UP000235036">
    <property type="component" value="Unassembled WGS sequence"/>
</dbReference>
<dbReference type="Gene3D" id="3.40.630.30">
    <property type="match status" value="1"/>
</dbReference>
<dbReference type="GO" id="GO:0016747">
    <property type="term" value="F:acyltransferase activity, transferring groups other than amino-acyl groups"/>
    <property type="evidence" value="ECO:0007669"/>
    <property type="project" value="InterPro"/>
</dbReference>
<dbReference type="InterPro" id="IPR000182">
    <property type="entry name" value="GNAT_dom"/>
</dbReference>
<name>A0A2N6K4F4_FISMU</name>
<dbReference type="CDD" id="cd04301">
    <property type="entry name" value="NAT_SF"/>
    <property type="match status" value="1"/>
</dbReference>
<evidence type="ECO:0000313" key="3">
    <source>
        <dbReference type="Proteomes" id="UP000235036"/>
    </source>
</evidence>
<feature type="domain" description="N-acetyltransferase" evidence="1">
    <location>
        <begin position="30"/>
        <end position="183"/>
    </location>
</feature>
<sequence>MADRFDTSSSIPDDGTFSSIMTLAWLMNFMNIRKFYHQDTQEIMQLFYNTVHNINTRDYNQEQVEAWAPQNMDYQRWNEHLHSKMTYVAELDDKIVGFAQLEPDGHIDCFYCHKDFQGMGVGSKLLDTLETEAEKLGITRLFAEVSITAKGFFEGKGFQVINQQTVERRGIKLINYCMDKNFS</sequence>
<dbReference type="PROSITE" id="PS51186">
    <property type="entry name" value="GNAT"/>
    <property type="match status" value="1"/>
</dbReference>
<dbReference type="Pfam" id="PF13673">
    <property type="entry name" value="Acetyltransf_10"/>
    <property type="match status" value="1"/>
</dbReference>
<reference evidence="2 3" key="1">
    <citation type="submission" date="2017-08" db="EMBL/GenBank/DDBJ databases">
        <title>Genomes of Fischerella (Mastigocladus) sp. strains.</title>
        <authorList>
            <person name="Miller S.R."/>
        </authorList>
    </citation>
    <scope>NUCLEOTIDE SEQUENCE [LARGE SCALE GENOMIC DNA]</scope>
    <source>
        <strain evidence="2 3">CCMEE 5323</strain>
    </source>
</reference>
<organism evidence="2 3">
    <name type="scientific">Fischerella muscicola CCMEE 5323</name>
    <dbReference type="NCBI Taxonomy" id="2019572"/>
    <lineage>
        <taxon>Bacteria</taxon>
        <taxon>Bacillati</taxon>
        <taxon>Cyanobacteriota</taxon>
        <taxon>Cyanophyceae</taxon>
        <taxon>Nostocales</taxon>
        <taxon>Hapalosiphonaceae</taxon>
        <taxon>Fischerella</taxon>
    </lineage>
</organism>
<evidence type="ECO:0000259" key="1">
    <source>
        <dbReference type="PROSITE" id="PS51186"/>
    </source>
</evidence>
<proteinExistence type="predicted"/>
<dbReference type="PANTHER" id="PTHR43451:SF1">
    <property type="entry name" value="ACETYLTRANSFERASE"/>
    <property type="match status" value="1"/>
</dbReference>